<dbReference type="InterPro" id="IPR000210">
    <property type="entry name" value="BTB/POZ_dom"/>
</dbReference>
<dbReference type="PROSITE" id="PS50144">
    <property type="entry name" value="MATH"/>
    <property type="match status" value="1"/>
</dbReference>
<dbReference type="Gene3D" id="3.30.710.10">
    <property type="entry name" value="Potassium Channel Kv1.1, Chain A"/>
    <property type="match status" value="1"/>
</dbReference>
<evidence type="ECO:0000259" key="1">
    <source>
        <dbReference type="PROSITE" id="PS50097"/>
    </source>
</evidence>
<dbReference type="Pfam" id="PF22486">
    <property type="entry name" value="MATH_2"/>
    <property type="match status" value="1"/>
</dbReference>
<dbReference type="SMART" id="SM00225">
    <property type="entry name" value="BTB"/>
    <property type="match status" value="1"/>
</dbReference>
<keyword evidence="4" id="KW-1185">Reference proteome</keyword>
<dbReference type="SUPFAM" id="SSF49599">
    <property type="entry name" value="TRAF domain-like"/>
    <property type="match status" value="1"/>
</dbReference>
<evidence type="ECO:0000313" key="4">
    <source>
        <dbReference type="Proteomes" id="UP000499080"/>
    </source>
</evidence>
<dbReference type="InterPro" id="IPR002083">
    <property type="entry name" value="MATH/TRAF_dom"/>
</dbReference>
<protein>
    <submittedName>
        <fullName evidence="3">Speckle-type POZ protein B</fullName>
    </submittedName>
</protein>
<sequence>MTKFTFQWWIENYRYCFHDNGEKLASPTFTAEGLEGTIWSVDLYPRGRHNDDKGHISLFLSRSREDGGPERFPLEFELSILGLGVADVYSEDMSMYFEKGQTHGCPRLMKRDTVISSPDGDDGYIPLGTLTVYCKIWKGQGHIHKVAPVCARTRIGVEDICFQHVVENFCSLKPNQKNSIHFLSHSKIGCVVCNHYFTEDGEMVVEIMPSNSNHILCACVVSLLSASGKVLESVGFENVSDALRQDIRKRPLRRALTRQSILDTQVSLLDDTLRLMYKCYFSTGVDFEEITETQHGMSVATLNQISSNIRKKRHEPYAERLCVSDDMKSFCSNQCPTDVELEAKTKSFSAHTAVLCAKSPVFKAMMMNDMAGKTKKCIKLDGLEDDTVQQLLLFLYSDTLENLGWDDITKLYYAAYKYEIEKLKVLCTSFLAEKLSTSNAGELLLLADTHNDADLKKFVEDFILENEELVFGSDEWKKVMATNPQLGMKTMLLKYKRM</sequence>
<dbReference type="EMBL" id="BGPR01004094">
    <property type="protein sequence ID" value="GBM95834.1"/>
    <property type="molecule type" value="Genomic_DNA"/>
</dbReference>
<feature type="domain" description="MATH" evidence="2">
    <location>
        <begin position="3"/>
        <end position="136"/>
    </location>
</feature>
<organism evidence="3 4">
    <name type="scientific">Araneus ventricosus</name>
    <name type="common">Orbweaver spider</name>
    <name type="synonym">Epeira ventricosa</name>
    <dbReference type="NCBI Taxonomy" id="182803"/>
    <lineage>
        <taxon>Eukaryota</taxon>
        <taxon>Metazoa</taxon>
        <taxon>Ecdysozoa</taxon>
        <taxon>Arthropoda</taxon>
        <taxon>Chelicerata</taxon>
        <taxon>Arachnida</taxon>
        <taxon>Araneae</taxon>
        <taxon>Araneomorphae</taxon>
        <taxon>Entelegynae</taxon>
        <taxon>Araneoidea</taxon>
        <taxon>Araneidae</taxon>
        <taxon>Araneus</taxon>
    </lineage>
</organism>
<reference evidence="3 4" key="1">
    <citation type="journal article" date="2019" name="Sci. Rep.">
        <title>Orb-weaving spider Araneus ventricosus genome elucidates the spidroin gene catalogue.</title>
        <authorList>
            <person name="Kono N."/>
            <person name="Nakamura H."/>
            <person name="Ohtoshi R."/>
            <person name="Moran D.A.P."/>
            <person name="Shinohara A."/>
            <person name="Yoshida Y."/>
            <person name="Fujiwara M."/>
            <person name="Mori M."/>
            <person name="Tomita M."/>
            <person name="Arakawa K."/>
        </authorList>
    </citation>
    <scope>NUCLEOTIDE SEQUENCE [LARGE SCALE GENOMIC DNA]</scope>
</reference>
<comment type="caution">
    <text evidence="3">The sequence shown here is derived from an EMBL/GenBank/DDBJ whole genome shotgun (WGS) entry which is preliminary data.</text>
</comment>
<dbReference type="CDD" id="cd00121">
    <property type="entry name" value="MATH"/>
    <property type="match status" value="1"/>
</dbReference>
<dbReference type="GO" id="GO:0030163">
    <property type="term" value="P:protein catabolic process"/>
    <property type="evidence" value="ECO:0007669"/>
    <property type="project" value="UniProtKB-ARBA"/>
</dbReference>
<evidence type="ECO:0000259" key="2">
    <source>
        <dbReference type="PROSITE" id="PS50144"/>
    </source>
</evidence>
<name>A0A4Y2K0H9_ARAVE</name>
<dbReference type="InterPro" id="IPR011333">
    <property type="entry name" value="SKP1/BTB/POZ_sf"/>
</dbReference>
<dbReference type="Gene3D" id="1.25.40.420">
    <property type="match status" value="1"/>
</dbReference>
<dbReference type="CDD" id="cd18186">
    <property type="entry name" value="BTB_POZ_ZBTB_KLHL-like"/>
    <property type="match status" value="1"/>
</dbReference>
<dbReference type="PANTHER" id="PTHR24413">
    <property type="entry name" value="SPECKLE-TYPE POZ PROTEIN"/>
    <property type="match status" value="1"/>
</dbReference>
<evidence type="ECO:0000313" key="3">
    <source>
        <dbReference type="EMBL" id="GBM95834.1"/>
    </source>
</evidence>
<proteinExistence type="predicted"/>
<dbReference type="OrthoDB" id="6359816at2759"/>
<feature type="domain" description="BTB" evidence="1">
    <location>
        <begin position="337"/>
        <end position="401"/>
    </location>
</feature>
<dbReference type="SUPFAM" id="SSF54695">
    <property type="entry name" value="POZ domain"/>
    <property type="match status" value="1"/>
</dbReference>
<dbReference type="PROSITE" id="PS50097">
    <property type="entry name" value="BTB"/>
    <property type="match status" value="1"/>
</dbReference>
<dbReference type="Proteomes" id="UP000499080">
    <property type="component" value="Unassembled WGS sequence"/>
</dbReference>
<dbReference type="Pfam" id="PF00651">
    <property type="entry name" value="BTB"/>
    <property type="match status" value="1"/>
</dbReference>
<dbReference type="AlphaFoldDB" id="A0A4Y2K0H9"/>
<accession>A0A4Y2K0H9</accession>
<dbReference type="InterPro" id="IPR008974">
    <property type="entry name" value="TRAF-like"/>
</dbReference>
<gene>
    <name evidence="3" type="primary">spop-b_11</name>
    <name evidence="3" type="ORF">AVEN_242839_1</name>
</gene>
<dbReference type="Gene3D" id="2.60.210.10">
    <property type="entry name" value="Apoptosis, Tumor Necrosis Factor Receptor Associated Protein 2, Chain A"/>
    <property type="match status" value="1"/>
</dbReference>